<name>A0A399STM8_9BACT</name>
<protein>
    <submittedName>
        <fullName evidence="2">Uncharacterized protein</fullName>
    </submittedName>
</protein>
<sequence length="238" mass="28708">MKLFDKIIFASFIVNLIFIISILFLPAFAILSPEIFDKIFFSDDRAMFNLIAMPLNFIIVFFWGYCIWFLFKYDKYSKSIFPLFFFNMFYAPIYYYRVKIKKRPLRNTINKPESKTPSANLIEESDFEKMTRESIMGILELWSSKVEQIKYQESQADINVTEELFQQWNDLFIVDSKEIRETFSNQEFALLVQFDKQIHDNYEKLNQNFIELNDFVETDEWKELNLLATKIFKELNEK</sequence>
<reference evidence="2 3" key="1">
    <citation type="submission" date="2018-08" db="EMBL/GenBank/DDBJ databases">
        <title>Pallidiluteibacterium maritimus gen. nov., sp. nov., isolated from coastal sediment.</title>
        <authorList>
            <person name="Zhou L.Y."/>
        </authorList>
    </citation>
    <scope>NUCLEOTIDE SEQUENCE [LARGE SCALE GENOMIC DNA]</scope>
    <source>
        <strain evidence="2 3">XSD2</strain>
    </source>
</reference>
<dbReference type="OrthoDB" id="1495257at2"/>
<accession>A0A399STM8</accession>
<evidence type="ECO:0000313" key="3">
    <source>
        <dbReference type="Proteomes" id="UP000265926"/>
    </source>
</evidence>
<evidence type="ECO:0000313" key="2">
    <source>
        <dbReference type="EMBL" id="RIJ46728.1"/>
    </source>
</evidence>
<proteinExistence type="predicted"/>
<dbReference type="EMBL" id="QWGR01000012">
    <property type="protein sequence ID" value="RIJ46728.1"/>
    <property type="molecule type" value="Genomic_DNA"/>
</dbReference>
<comment type="caution">
    <text evidence="2">The sequence shown here is derived from an EMBL/GenBank/DDBJ whole genome shotgun (WGS) entry which is preliminary data.</text>
</comment>
<evidence type="ECO:0000256" key="1">
    <source>
        <dbReference type="SAM" id="Phobius"/>
    </source>
</evidence>
<dbReference type="Proteomes" id="UP000265926">
    <property type="component" value="Unassembled WGS sequence"/>
</dbReference>
<gene>
    <name evidence="2" type="ORF">D1614_17525</name>
</gene>
<dbReference type="RefSeq" id="WP_119439274.1">
    <property type="nucleotide sequence ID" value="NZ_QWGR01000012.1"/>
</dbReference>
<dbReference type="AlphaFoldDB" id="A0A399STM8"/>
<keyword evidence="1" id="KW-0812">Transmembrane</keyword>
<feature type="transmembrane region" description="Helical" evidence="1">
    <location>
        <begin position="80"/>
        <end position="96"/>
    </location>
</feature>
<keyword evidence="3" id="KW-1185">Reference proteome</keyword>
<feature type="transmembrane region" description="Helical" evidence="1">
    <location>
        <begin position="7"/>
        <end position="31"/>
    </location>
</feature>
<organism evidence="2 3">
    <name type="scientific">Maribellus luteus</name>
    <dbReference type="NCBI Taxonomy" id="2305463"/>
    <lineage>
        <taxon>Bacteria</taxon>
        <taxon>Pseudomonadati</taxon>
        <taxon>Bacteroidota</taxon>
        <taxon>Bacteroidia</taxon>
        <taxon>Marinilabiliales</taxon>
        <taxon>Prolixibacteraceae</taxon>
        <taxon>Maribellus</taxon>
    </lineage>
</organism>
<feature type="transmembrane region" description="Helical" evidence="1">
    <location>
        <begin position="51"/>
        <end position="71"/>
    </location>
</feature>
<keyword evidence="1" id="KW-0472">Membrane</keyword>
<keyword evidence="1" id="KW-1133">Transmembrane helix</keyword>